<dbReference type="Gramene" id="KVI11150">
    <property type="protein sequence ID" value="KVI11150"/>
    <property type="gene ID" value="Ccrd_010440"/>
</dbReference>
<feature type="transmembrane region" description="Helical" evidence="1">
    <location>
        <begin position="15"/>
        <end position="32"/>
    </location>
</feature>
<comment type="caution">
    <text evidence="2">The sequence shown here is derived from an EMBL/GenBank/DDBJ whole genome shotgun (WGS) entry which is preliminary data.</text>
</comment>
<dbReference type="EMBL" id="LEKV01000885">
    <property type="protein sequence ID" value="KVI11150.1"/>
    <property type="molecule type" value="Genomic_DNA"/>
</dbReference>
<name>A0A103YL49_CYNCS</name>
<keyword evidence="1" id="KW-0472">Membrane</keyword>
<dbReference type="AlphaFoldDB" id="A0A103YL49"/>
<gene>
    <name evidence="2" type="ORF">Ccrd_010440</name>
</gene>
<keyword evidence="3" id="KW-1185">Reference proteome</keyword>
<accession>A0A103YL49</accession>
<proteinExistence type="predicted"/>
<evidence type="ECO:0000313" key="3">
    <source>
        <dbReference type="Proteomes" id="UP000243975"/>
    </source>
</evidence>
<dbReference type="Proteomes" id="UP000243975">
    <property type="component" value="Unassembled WGS sequence"/>
</dbReference>
<reference evidence="2 3" key="1">
    <citation type="journal article" date="2016" name="Sci. Rep.">
        <title>The genome sequence of the outbreeding globe artichoke constructed de novo incorporating a phase-aware low-pass sequencing strategy of F1 progeny.</title>
        <authorList>
            <person name="Scaglione D."/>
            <person name="Reyes-Chin-Wo S."/>
            <person name="Acquadro A."/>
            <person name="Froenicke L."/>
            <person name="Portis E."/>
            <person name="Beitel C."/>
            <person name="Tirone M."/>
            <person name="Mauro R."/>
            <person name="Lo Monaco A."/>
            <person name="Mauromicale G."/>
            <person name="Faccioli P."/>
            <person name="Cattivelli L."/>
            <person name="Rieseberg L."/>
            <person name="Michelmore R."/>
            <person name="Lanteri S."/>
        </authorList>
    </citation>
    <scope>NUCLEOTIDE SEQUENCE [LARGE SCALE GENOMIC DNA]</scope>
    <source>
        <strain evidence="2">2C</strain>
    </source>
</reference>
<feature type="non-terminal residue" evidence="2">
    <location>
        <position position="38"/>
    </location>
</feature>
<evidence type="ECO:0000313" key="2">
    <source>
        <dbReference type="EMBL" id="KVI11150.1"/>
    </source>
</evidence>
<evidence type="ECO:0000256" key="1">
    <source>
        <dbReference type="SAM" id="Phobius"/>
    </source>
</evidence>
<organism evidence="2 3">
    <name type="scientific">Cynara cardunculus var. scolymus</name>
    <name type="common">Globe artichoke</name>
    <name type="synonym">Cynara scolymus</name>
    <dbReference type="NCBI Taxonomy" id="59895"/>
    <lineage>
        <taxon>Eukaryota</taxon>
        <taxon>Viridiplantae</taxon>
        <taxon>Streptophyta</taxon>
        <taxon>Embryophyta</taxon>
        <taxon>Tracheophyta</taxon>
        <taxon>Spermatophyta</taxon>
        <taxon>Magnoliopsida</taxon>
        <taxon>eudicotyledons</taxon>
        <taxon>Gunneridae</taxon>
        <taxon>Pentapetalae</taxon>
        <taxon>asterids</taxon>
        <taxon>campanulids</taxon>
        <taxon>Asterales</taxon>
        <taxon>Asteraceae</taxon>
        <taxon>Carduoideae</taxon>
        <taxon>Cardueae</taxon>
        <taxon>Carduinae</taxon>
        <taxon>Cynara</taxon>
    </lineage>
</organism>
<keyword evidence="1" id="KW-1133">Transmembrane helix</keyword>
<protein>
    <submittedName>
        <fullName evidence="2">Uncharacterized protein</fullName>
    </submittedName>
</protein>
<sequence length="38" mass="4285">MGKKKALGTKMKSAINARIFTSITSSFFYFTITRDLIP</sequence>
<keyword evidence="1" id="KW-0812">Transmembrane</keyword>